<feature type="region of interest" description="Disordered" evidence="1">
    <location>
        <begin position="32"/>
        <end position="52"/>
    </location>
</feature>
<keyword evidence="4" id="KW-1185">Reference proteome</keyword>
<evidence type="ECO:0000256" key="2">
    <source>
        <dbReference type="SAM" id="SignalP"/>
    </source>
</evidence>
<dbReference type="RefSeq" id="WP_015332557.1">
    <property type="nucleotide sequence ID" value="NC_020054.1"/>
</dbReference>
<dbReference type="Proteomes" id="UP000011058">
    <property type="component" value="Chromosome"/>
</dbReference>
<evidence type="ECO:0008006" key="5">
    <source>
        <dbReference type="Google" id="ProtNLM"/>
    </source>
</evidence>
<evidence type="ECO:0000313" key="4">
    <source>
        <dbReference type="Proteomes" id="UP000011058"/>
    </source>
</evidence>
<organism evidence="3 4">
    <name type="scientific">Fibrella aestuarina BUZ 2</name>
    <dbReference type="NCBI Taxonomy" id="1166018"/>
    <lineage>
        <taxon>Bacteria</taxon>
        <taxon>Pseudomonadati</taxon>
        <taxon>Bacteroidota</taxon>
        <taxon>Cytophagia</taxon>
        <taxon>Cytophagales</taxon>
        <taxon>Spirosomataceae</taxon>
        <taxon>Fibrella</taxon>
    </lineage>
</organism>
<dbReference type="KEGG" id="fae:FAES_3451"/>
<dbReference type="OrthoDB" id="956932at2"/>
<proteinExistence type="predicted"/>
<feature type="signal peptide" evidence="2">
    <location>
        <begin position="1"/>
        <end position="23"/>
    </location>
</feature>
<accession>I0KBF5</accession>
<dbReference type="EMBL" id="HE796683">
    <property type="protein sequence ID" value="CCH01458.1"/>
    <property type="molecule type" value="Genomic_DNA"/>
</dbReference>
<protein>
    <recommendedName>
        <fullName evidence="5">Collagen-like protein</fullName>
    </recommendedName>
</protein>
<name>I0KBF5_9BACT</name>
<evidence type="ECO:0000313" key="3">
    <source>
        <dbReference type="EMBL" id="CCH01458.1"/>
    </source>
</evidence>
<sequence>MTTLFLFRTALLLTLALSCLLTACQKGGGGDVGPQGVAGPKGDTGAQGPKGDPGTANVLYSPWIAVTFAGGGSTYTGTVTAPAITQDVLDKADIRVYWNENGRILSLPYAQLIGGVTYSMHQRFYVGRIELVASYPLSAQQIRYVIIPGTVPIGGRKAAADLTTYQAVKAYYHLPD</sequence>
<dbReference type="eggNOG" id="ENOG5032QYM">
    <property type="taxonomic scope" value="Bacteria"/>
</dbReference>
<dbReference type="AlphaFoldDB" id="I0KBF5"/>
<dbReference type="PATRIC" id="fig|1166018.3.peg.5226"/>
<feature type="chain" id="PRO_5003630420" description="Collagen-like protein" evidence="2">
    <location>
        <begin position="24"/>
        <end position="176"/>
    </location>
</feature>
<reference evidence="3 4" key="1">
    <citation type="journal article" date="2012" name="J. Bacteriol.">
        <title>Genome Sequence of Fibrella aestuarina BUZ 2T, a Filamentous Marine Bacterium.</title>
        <authorList>
            <person name="Filippini M."/>
            <person name="Qi W."/>
            <person name="Blom J."/>
            <person name="Goesmann A."/>
            <person name="Smits T.H."/>
            <person name="Bagheri H.C."/>
        </authorList>
    </citation>
    <scope>NUCLEOTIDE SEQUENCE [LARGE SCALE GENOMIC DNA]</scope>
    <source>
        <strain evidence="4">BUZ 2T</strain>
    </source>
</reference>
<keyword evidence="2" id="KW-0732">Signal</keyword>
<gene>
    <name evidence="3" type="ORF">FAES_3451</name>
</gene>
<dbReference type="HOGENOM" id="CLU_111609_1_0_10"/>
<evidence type="ECO:0000256" key="1">
    <source>
        <dbReference type="SAM" id="MobiDB-lite"/>
    </source>
</evidence>